<dbReference type="GO" id="GO:0016757">
    <property type="term" value="F:glycosyltransferase activity"/>
    <property type="evidence" value="ECO:0007669"/>
    <property type="project" value="UniProtKB-KW"/>
</dbReference>
<evidence type="ECO:0000313" key="4">
    <source>
        <dbReference type="EMBL" id="PIK54396.1"/>
    </source>
</evidence>
<dbReference type="PANTHER" id="PTHR48261:SF3">
    <property type="entry name" value="EXOSTOSIN GLYCOSYLTRANSFERASE 1"/>
    <property type="match status" value="1"/>
</dbReference>
<keyword evidence="5" id="KW-1185">Reference proteome</keyword>
<name>A0A2G8L2A9_STIJA</name>
<evidence type="ECO:0000256" key="1">
    <source>
        <dbReference type="ARBA" id="ARBA00010271"/>
    </source>
</evidence>
<gene>
    <name evidence="4" type="ORF">BSL78_08714</name>
</gene>
<dbReference type="InterPro" id="IPR040911">
    <property type="entry name" value="Exostosin_GT47"/>
</dbReference>
<dbReference type="EMBL" id="MRZV01000250">
    <property type="protein sequence ID" value="PIK54396.1"/>
    <property type="molecule type" value="Genomic_DNA"/>
</dbReference>
<dbReference type="GO" id="GO:0015012">
    <property type="term" value="P:heparan sulfate proteoglycan biosynthetic process"/>
    <property type="evidence" value="ECO:0007669"/>
    <property type="project" value="UniProtKB-ARBA"/>
</dbReference>
<dbReference type="PANTHER" id="PTHR48261">
    <property type="entry name" value="ACETYLGLUCOSAMINYLTRANSFERASE"/>
    <property type="match status" value="1"/>
</dbReference>
<keyword evidence="2" id="KW-0328">Glycosyltransferase</keyword>
<sequence>MKSERDSIYNNRKCRMETCFDFNRCRKGFKVYIYPSSQTDPISASYSKILTSIRESKYYTTDPDEACLFVPSVDTIDRDKLSTKYVHNVKEKIESLPYWNIHGRNHLIFNLYSGSWPDYSEELGFNVNQAILIKASFPVENFRKDFDISLPLFGKTHPQKGGSKGDLQANNFPVQRKYLLAFKGKRYLSGIGSDSRNALYHIHNGNDIILLTTCKHGKDWQKHKDSRCDKDNAEYDR</sequence>
<comment type="caution">
    <text evidence="4">The sequence shown here is derived from an EMBL/GenBank/DDBJ whole genome shotgun (WGS) entry which is preliminary data.</text>
</comment>
<comment type="similarity">
    <text evidence="1">Belongs to the glycosyltransferase 47 family.</text>
</comment>
<dbReference type="AlphaFoldDB" id="A0A2G8L2A9"/>
<dbReference type="STRING" id="307972.A0A2G8L2A9"/>
<reference evidence="4 5" key="1">
    <citation type="journal article" date="2017" name="PLoS Biol.">
        <title>The sea cucumber genome provides insights into morphological evolution and visceral regeneration.</title>
        <authorList>
            <person name="Zhang X."/>
            <person name="Sun L."/>
            <person name="Yuan J."/>
            <person name="Sun Y."/>
            <person name="Gao Y."/>
            <person name="Zhang L."/>
            <person name="Li S."/>
            <person name="Dai H."/>
            <person name="Hamel J.F."/>
            <person name="Liu C."/>
            <person name="Yu Y."/>
            <person name="Liu S."/>
            <person name="Lin W."/>
            <person name="Guo K."/>
            <person name="Jin S."/>
            <person name="Xu P."/>
            <person name="Storey K.B."/>
            <person name="Huan P."/>
            <person name="Zhang T."/>
            <person name="Zhou Y."/>
            <person name="Zhang J."/>
            <person name="Lin C."/>
            <person name="Li X."/>
            <person name="Xing L."/>
            <person name="Huo D."/>
            <person name="Sun M."/>
            <person name="Wang L."/>
            <person name="Mercier A."/>
            <person name="Li F."/>
            <person name="Yang H."/>
            <person name="Xiang J."/>
        </authorList>
    </citation>
    <scope>NUCLEOTIDE SEQUENCE [LARGE SCALE GENOMIC DNA]</scope>
    <source>
        <strain evidence="4">Shaxun</strain>
        <tissue evidence="4">Muscle</tissue>
    </source>
</reference>
<evidence type="ECO:0000256" key="2">
    <source>
        <dbReference type="ARBA" id="ARBA00022676"/>
    </source>
</evidence>
<evidence type="ECO:0000313" key="5">
    <source>
        <dbReference type="Proteomes" id="UP000230750"/>
    </source>
</evidence>
<dbReference type="InterPro" id="IPR004263">
    <property type="entry name" value="Exostosin"/>
</dbReference>
<protein>
    <submittedName>
        <fullName evidence="4">Putative exostosin-1b-like</fullName>
    </submittedName>
</protein>
<accession>A0A2G8L2A9</accession>
<organism evidence="4 5">
    <name type="scientific">Stichopus japonicus</name>
    <name type="common">Sea cucumber</name>
    <dbReference type="NCBI Taxonomy" id="307972"/>
    <lineage>
        <taxon>Eukaryota</taxon>
        <taxon>Metazoa</taxon>
        <taxon>Echinodermata</taxon>
        <taxon>Eleutherozoa</taxon>
        <taxon>Echinozoa</taxon>
        <taxon>Holothuroidea</taxon>
        <taxon>Aspidochirotacea</taxon>
        <taxon>Aspidochirotida</taxon>
        <taxon>Stichopodidae</taxon>
        <taxon>Apostichopus</taxon>
    </lineage>
</organism>
<dbReference type="OrthoDB" id="5954868at2759"/>
<feature type="domain" description="Exostosin GT47" evidence="3">
    <location>
        <begin position="26"/>
        <end position="233"/>
    </location>
</feature>
<evidence type="ECO:0000259" key="3">
    <source>
        <dbReference type="Pfam" id="PF03016"/>
    </source>
</evidence>
<dbReference type="Proteomes" id="UP000230750">
    <property type="component" value="Unassembled WGS sequence"/>
</dbReference>
<keyword evidence="2" id="KW-0808">Transferase</keyword>
<dbReference type="Pfam" id="PF03016">
    <property type="entry name" value="Exostosin_GT47"/>
    <property type="match status" value="1"/>
</dbReference>
<proteinExistence type="inferred from homology"/>